<evidence type="ECO:0000256" key="1">
    <source>
        <dbReference type="SAM" id="Phobius"/>
    </source>
</evidence>
<keyword evidence="1" id="KW-0812">Transmembrane</keyword>
<sequence>MKNLFSFLTGYMKVCIQGGQTERFLNLCIARGIALWSLMGDPKKELVFFISVRHFFLLGPIRRKTGVKIHILEKHGLPFFFAYSRKRKAFFLGFLVFGILLFFLSGRIWNIHIEGNITNSTPEILEFLEEEGVLHGISKSSVNCSSVAAKIREKYPKTAWVAAKIQGTRLIITIKEGVFSDTDKTLDREPCNLVASEDGIIVDMVTRAGTPQTEPGKKCKKGQLLVMGRLDLHNDSQEIYQYKYVHADADIYIRRQIPYYAELSMKYEKAIPIEKEKRRFYIKAGSLYMEWGRPPKKNNDCIVEDFPLRITENFFLPVSFGKITDRKYKNQRFLRTEQEAKAAAFHILQQYEKKLMEKGVQIFSNNVKIEVDHLTCISRGTLEIIEKTGREVPIEKQEQPDLQLERTTENG</sequence>
<evidence type="ECO:0000313" key="2">
    <source>
        <dbReference type="EMBL" id="VYS93459.1"/>
    </source>
</evidence>
<keyword evidence="1" id="KW-1133">Transmembrane helix</keyword>
<dbReference type="Pfam" id="PF06898">
    <property type="entry name" value="YqfD"/>
    <property type="match status" value="1"/>
</dbReference>
<dbReference type="RefSeq" id="WP_156353510.1">
    <property type="nucleotide sequence ID" value="NZ_CACRST010000010.1"/>
</dbReference>
<proteinExistence type="predicted"/>
<dbReference type="InterPro" id="IPR010690">
    <property type="entry name" value="YqfD"/>
</dbReference>
<feature type="transmembrane region" description="Helical" evidence="1">
    <location>
        <begin position="89"/>
        <end position="109"/>
    </location>
</feature>
<keyword evidence="1" id="KW-0472">Membrane</keyword>
<gene>
    <name evidence="2" type="ORF">BGLFYP119_01168</name>
</gene>
<dbReference type="AlphaFoldDB" id="A0A6N2SK68"/>
<protein>
    <submittedName>
        <fullName evidence="2">Stage IV sporulation protein YqfD</fullName>
    </submittedName>
</protein>
<accession>A0A6N2SK68</accession>
<name>A0A6N2SK68_9FIRM</name>
<dbReference type="EMBL" id="CACRST010000010">
    <property type="protein sequence ID" value="VYS93459.1"/>
    <property type="molecule type" value="Genomic_DNA"/>
</dbReference>
<organism evidence="2">
    <name type="scientific">Blautia glucerasea</name>
    <dbReference type="NCBI Taxonomy" id="536633"/>
    <lineage>
        <taxon>Bacteria</taxon>
        <taxon>Bacillati</taxon>
        <taxon>Bacillota</taxon>
        <taxon>Clostridia</taxon>
        <taxon>Lachnospirales</taxon>
        <taxon>Lachnospiraceae</taxon>
        <taxon>Blautia</taxon>
    </lineage>
</organism>
<reference evidence="2" key="1">
    <citation type="submission" date="2019-11" db="EMBL/GenBank/DDBJ databases">
        <authorList>
            <person name="Feng L."/>
        </authorList>
    </citation>
    <scope>NUCLEOTIDE SEQUENCE</scope>
    <source>
        <strain evidence="2">BgluceraseaLFYP119</strain>
    </source>
</reference>